<keyword evidence="4" id="KW-0560">Oxidoreductase</keyword>
<dbReference type="InterPro" id="IPR024779">
    <property type="entry name" value="2OGFeDO_JBP1/TET_oxygenase_dom"/>
</dbReference>
<evidence type="ECO:0000313" key="8">
    <source>
        <dbReference type="EMBL" id="QHT93891.1"/>
    </source>
</evidence>
<dbReference type="GO" id="GO:0051213">
    <property type="term" value="F:dioxygenase activity"/>
    <property type="evidence" value="ECO:0007669"/>
    <property type="project" value="UniProtKB-KW"/>
</dbReference>
<evidence type="ECO:0000256" key="6">
    <source>
        <dbReference type="SAM" id="MobiDB-lite"/>
    </source>
</evidence>
<feature type="compositionally biased region" description="Basic residues" evidence="6">
    <location>
        <begin position="314"/>
        <end position="330"/>
    </location>
</feature>
<reference evidence="8" key="1">
    <citation type="journal article" date="2020" name="Nature">
        <title>Giant virus diversity and host interactions through global metagenomics.</title>
        <authorList>
            <person name="Schulz F."/>
            <person name="Roux S."/>
            <person name="Paez-Espino D."/>
            <person name="Jungbluth S."/>
            <person name="Walsh D.A."/>
            <person name="Denef V.J."/>
            <person name="McMahon K.D."/>
            <person name="Konstantinidis K.T."/>
            <person name="Eloe-Fadrosh E.A."/>
            <person name="Kyrpides N.C."/>
            <person name="Woyke T."/>
        </authorList>
    </citation>
    <scope>NUCLEOTIDE SEQUENCE</scope>
    <source>
        <strain evidence="8">GVMAG-M-3300024258-14</strain>
    </source>
</reference>
<organism evidence="8">
    <name type="scientific">viral metagenome</name>
    <dbReference type="NCBI Taxonomy" id="1070528"/>
    <lineage>
        <taxon>unclassified sequences</taxon>
        <taxon>metagenomes</taxon>
        <taxon>organismal metagenomes</taxon>
    </lineage>
</organism>
<evidence type="ECO:0000256" key="4">
    <source>
        <dbReference type="ARBA" id="ARBA00023002"/>
    </source>
</evidence>
<sequence>MIIKTETRKGIKTFIVDKSIPESKINTILNSFVKPSHIKNIITESCDVYTKEGKLLLKFRKDILNDTHVDDFYENVNKFAHNWSSNRGNSSGVKNGTRNVLDNPHIMTNIFGYFDMWSPRQKFVFNKLKEKPLVDVRVCKFNMDYPEKYEKTIHLLKQISKLYKRLTPVFFKKQNDKAEQTQFRIGNTAFTTVTTNINFRTTVHSDKGDDEEGFGNLVVFEKQGKYTGGETCFPQYGIGVDVREGDFLLMDVHEPHGNLPMKKLTKDVERMSIVCYLRKGVWEKTKGKSKAFYNKHVKKLHALRRFASSSSDTKKKKKGSKKNKGTRKSK</sequence>
<keyword evidence="5" id="KW-0408">Iron</keyword>
<evidence type="ECO:0000256" key="2">
    <source>
        <dbReference type="ARBA" id="ARBA00022723"/>
    </source>
</evidence>
<feature type="domain" description="2OGFeDO JBP1/TET oxygenase" evidence="7">
    <location>
        <begin position="125"/>
        <end position="279"/>
    </location>
</feature>
<feature type="region of interest" description="Disordered" evidence="6">
    <location>
        <begin position="304"/>
        <end position="330"/>
    </location>
</feature>
<proteinExistence type="predicted"/>
<protein>
    <recommendedName>
        <fullName evidence="7">2OGFeDO JBP1/TET oxygenase domain-containing protein</fullName>
    </recommendedName>
</protein>
<name>A0A6C0IKX5_9ZZZZ</name>
<evidence type="ECO:0000259" key="7">
    <source>
        <dbReference type="Pfam" id="PF12851"/>
    </source>
</evidence>
<accession>A0A6C0IKX5</accession>
<dbReference type="AlphaFoldDB" id="A0A6C0IKX5"/>
<dbReference type="Pfam" id="PF12851">
    <property type="entry name" value="Tet_JBP"/>
    <property type="match status" value="1"/>
</dbReference>
<dbReference type="Gene3D" id="3.60.130.30">
    <property type="match status" value="1"/>
</dbReference>
<keyword evidence="3" id="KW-0223">Dioxygenase</keyword>
<dbReference type="GO" id="GO:0046872">
    <property type="term" value="F:metal ion binding"/>
    <property type="evidence" value="ECO:0007669"/>
    <property type="project" value="UniProtKB-KW"/>
</dbReference>
<evidence type="ECO:0000256" key="3">
    <source>
        <dbReference type="ARBA" id="ARBA00022964"/>
    </source>
</evidence>
<comment type="cofactor">
    <cofactor evidence="1">
        <name>Fe(2+)</name>
        <dbReference type="ChEBI" id="CHEBI:29033"/>
    </cofactor>
</comment>
<evidence type="ECO:0000256" key="5">
    <source>
        <dbReference type="ARBA" id="ARBA00023004"/>
    </source>
</evidence>
<evidence type="ECO:0000256" key="1">
    <source>
        <dbReference type="ARBA" id="ARBA00001954"/>
    </source>
</evidence>
<dbReference type="EMBL" id="MN740211">
    <property type="protein sequence ID" value="QHT93891.1"/>
    <property type="molecule type" value="Genomic_DNA"/>
</dbReference>
<keyword evidence="2" id="KW-0479">Metal-binding</keyword>